<dbReference type="AlphaFoldDB" id="A0A0F9PQ35"/>
<accession>A0A0F9PQ35</accession>
<comment type="caution">
    <text evidence="1">The sequence shown here is derived from an EMBL/GenBank/DDBJ whole genome shotgun (WGS) entry which is preliminary data.</text>
</comment>
<proteinExistence type="predicted"/>
<reference evidence="1" key="1">
    <citation type="journal article" date="2015" name="Nature">
        <title>Complex archaea that bridge the gap between prokaryotes and eukaryotes.</title>
        <authorList>
            <person name="Spang A."/>
            <person name="Saw J.H."/>
            <person name="Jorgensen S.L."/>
            <person name="Zaremba-Niedzwiedzka K."/>
            <person name="Martijn J."/>
            <person name="Lind A.E."/>
            <person name="van Eijk R."/>
            <person name="Schleper C."/>
            <person name="Guy L."/>
            <person name="Ettema T.J."/>
        </authorList>
    </citation>
    <scope>NUCLEOTIDE SEQUENCE</scope>
</reference>
<gene>
    <name evidence="1" type="ORF">LCGC14_0799500</name>
</gene>
<evidence type="ECO:0000313" key="1">
    <source>
        <dbReference type="EMBL" id="KKN33870.1"/>
    </source>
</evidence>
<organism evidence="1">
    <name type="scientific">marine sediment metagenome</name>
    <dbReference type="NCBI Taxonomy" id="412755"/>
    <lineage>
        <taxon>unclassified sequences</taxon>
        <taxon>metagenomes</taxon>
        <taxon>ecological metagenomes</taxon>
    </lineage>
</organism>
<protein>
    <submittedName>
        <fullName evidence="1">Uncharacterized protein</fullName>
    </submittedName>
</protein>
<sequence length="93" mass="10937">MLERNERLHNRLYNEKYGSAMRYLTGEDEEVKELVGALAQVLGNIGWWHNREDIEEWINWDEVDPDQLQIILNHALADIGFFIPKDKEANNNA</sequence>
<name>A0A0F9PQ35_9ZZZZ</name>
<dbReference type="EMBL" id="LAZR01002145">
    <property type="protein sequence ID" value="KKN33870.1"/>
    <property type="molecule type" value="Genomic_DNA"/>
</dbReference>